<proteinExistence type="predicted"/>
<comment type="caution">
    <text evidence="2">The sequence shown here is derived from an EMBL/GenBank/DDBJ whole genome shotgun (WGS) entry which is preliminary data.</text>
</comment>
<keyword evidence="1" id="KW-1133">Transmembrane helix</keyword>
<evidence type="ECO:0000313" key="3">
    <source>
        <dbReference type="Proteomes" id="UP000680638"/>
    </source>
</evidence>
<dbReference type="RefSeq" id="WP_212951778.1">
    <property type="nucleotide sequence ID" value="NZ_BORW01000026.1"/>
</dbReference>
<evidence type="ECO:0000313" key="2">
    <source>
        <dbReference type="EMBL" id="GIO69109.1"/>
    </source>
</evidence>
<feature type="transmembrane region" description="Helical" evidence="1">
    <location>
        <begin position="72"/>
        <end position="94"/>
    </location>
</feature>
<organism evidence="2 3">
    <name type="scientific">Paenibacillus cookii</name>
    <dbReference type="NCBI Taxonomy" id="157839"/>
    <lineage>
        <taxon>Bacteria</taxon>
        <taxon>Bacillati</taxon>
        <taxon>Bacillota</taxon>
        <taxon>Bacilli</taxon>
        <taxon>Bacillales</taxon>
        <taxon>Paenibacillaceae</taxon>
        <taxon>Paenibacillus</taxon>
    </lineage>
</organism>
<reference evidence="2 3" key="1">
    <citation type="submission" date="2021-03" db="EMBL/GenBank/DDBJ databases">
        <title>Antimicrobial resistance genes in bacteria isolated from Japanese honey, and their potential for conferring macrolide and lincosamide resistance in the American foulbrood pathogen Paenibacillus larvae.</title>
        <authorList>
            <person name="Okamoto M."/>
            <person name="Kumagai M."/>
            <person name="Kanamori H."/>
            <person name="Takamatsu D."/>
        </authorList>
    </citation>
    <scope>NUCLEOTIDE SEQUENCE [LARGE SCALE GENOMIC DNA]</scope>
    <source>
        <strain evidence="2 3">J21TS3</strain>
    </source>
</reference>
<accession>A0ABQ4M0T5</accession>
<feature type="transmembrane region" description="Helical" evidence="1">
    <location>
        <begin position="145"/>
        <end position="168"/>
    </location>
</feature>
<keyword evidence="3" id="KW-1185">Reference proteome</keyword>
<feature type="transmembrane region" description="Helical" evidence="1">
    <location>
        <begin position="9"/>
        <end position="29"/>
    </location>
</feature>
<name>A0ABQ4M0T5_9BACL</name>
<dbReference type="Proteomes" id="UP000680638">
    <property type="component" value="Unassembled WGS sequence"/>
</dbReference>
<feature type="transmembrane region" description="Helical" evidence="1">
    <location>
        <begin position="41"/>
        <end position="60"/>
    </location>
</feature>
<dbReference type="InterPro" id="IPR017195">
    <property type="entry name" value="ABC_thiamin-permease_prd"/>
</dbReference>
<feature type="transmembrane region" description="Helical" evidence="1">
    <location>
        <begin position="114"/>
        <end position="133"/>
    </location>
</feature>
<dbReference type="EMBL" id="BORW01000026">
    <property type="protein sequence ID" value="GIO69109.1"/>
    <property type="molecule type" value="Genomic_DNA"/>
</dbReference>
<protein>
    <submittedName>
        <fullName evidence="2">HMP/thiamine permease protein YkoE</fullName>
    </submittedName>
</protein>
<evidence type="ECO:0000256" key="1">
    <source>
        <dbReference type="SAM" id="Phobius"/>
    </source>
</evidence>
<keyword evidence="1" id="KW-0472">Membrane</keyword>
<dbReference type="PIRSF" id="PIRSF037394">
    <property type="entry name" value="ABC_thiamine-permease_YkoE_prd"/>
    <property type="match status" value="1"/>
</dbReference>
<keyword evidence="1" id="KW-0812">Transmembrane</keyword>
<sequence length="197" mass="20681">MKNWKLRDIIVLSSLSVVFAVVYVLFLQVGNVLVGLMGPMGYEVIFGIWFIVSIISAYILQRPGAALLSETVAGTVELLIGNTAGPVLILSAFIQGLGAEAVFAALRYRNYSAPALMAAGAGSAVFSFAWGFIHSGFAALSPGLLLAMFIARIVSSVLLAGLLGKWIADALAKTGVLRSFPIAKTSRGQLSSKAEVS</sequence>
<gene>
    <name evidence="2" type="primary">ykoE</name>
    <name evidence="2" type="ORF">J21TS3_39300</name>
</gene>
<dbReference type="Pfam" id="PF09819">
    <property type="entry name" value="ABC_cobalt"/>
    <property type="match status" value="1"/>
</dbReference>